<feature type="chain" id="PRO_5041421720" description="Secreted protein" evidence="1">
    <location>
        <begin position="20"/>
        <end position="109"/>
    </location>
</feature>
<dbReference type="Proteomes" id="UP001168821">
    <property type="component" value="Unassembled WGS sequence"/>
</dbReference>
<dbReference type="AlphaFoldDB" id="A0AA38IJQ3"/>
<sequence length="109" mass="12513">MQSCLRVCILLVAVSVTSLRRRLDRASRIRDTTTLPTLQHEFWAGLSSYKLDGAVIIFEVGDRPGYNNRPQLSINGRERKKFIMAVKNKEENGLTWIVLVPWAEVREGR</sequence>
<keyword evidence="1" id="KW-0732">Signal</keyword>
<evidence type="ECO:0008006" key="4">
    <source>
        <dbReference type="Google" id="ProtNLM"/>
    </source>
</evidence>
<dbReference type="EMBL" id="JALNTZ010000003">
    <property type="protein sequence ID" value="KAJ3658020.1"/>
    <property type="molecule type" value="Genomic_DNA"/>
</dbReference>
<protein>
    <recommendedName>
        <fullName evidence="4">Secreted protein</fullName>
    </recommendedName>
</protein>
<accession>A0AA38IJQ3</accession>
<evidence type="ECO:0000313" key="3">
    <source>
        <dbReference type="Proteomes" id="UP001168821"/>
    </source>
</evidence>
<reference evidence="2" key="1">
    <citation type="journal article" date="2023" name="G3 (Bethesda)">
        <title>Whole genome assemblies of Zophobas morio and Tenebrio molitor.</title>
        <authorList>
            <person name="Kaur S."/>
            <person name="Stinson S.A."/>
            <person name="diCenzo G.C."/>
        </authorList>
    </citation>
    <scope>NUCLEOTIDE SEQUENCE</scope>
    <source>
        <strain evidence="2">QUZm001</strain>
    </source>
</reference>
<organism evidence="2 3">
    <name type="scientific">Zophobas morio</name>
    <dbReference type="NCBI Taxonomy" id="2755281"/>
    <lineage>
        <taxon>Eukaryota</taxon>
        <taxon>Metazoa</taxon>
        <taxon>Ecdysozoa</taxon>
        <taxon>Arthropoda</taxon>
        <taxon>Hexapoda</taxon>
        <taxon>Insecta</taxon>
        <taxon>Pterygota</taxon>
        <taxon>Neoptera</taxon>
        <taxon>Endopterygota</taxon>
        <taxon>Coleoptera</taxon>
        <taxon>Polyphaga</taxon>
        <taxon>Cucujiformia</taxon>
        <taxon>Tenebrionidae</taxon>
        <taxon>Zophobas</taxon>
    </lineage>
</organism>
<name>A0AA38IJQ3_9CUCU</name>
<proteinExistence type="predicted"/>
<comment type="caution">
    <text evidence="2">The sequence shown here is derived from an EMBL/GenBank/DDBJ whole genome shotgun (WGS) entry which is preliminary data.</text>
</comment>
<evidence type="ECO:0000256" key="1">
    <source>
        <dbReference type="SAM" id="SignalP"/>
    </source>
</evidence>
<evidence type="ECO:0000313" key="2">
    <source>
        <dbReference type="EMBL" id="KAJ3658020.1"/>
    </source>
</evidence>
<gene>
    <name evidence="2" type="ORF">Zmor_009787</name>
</gene>
<keyword evidence="3" id="KW-1185">Reference proteome</keyword>
<feature type="signal peptide" evidence="1">
    <location>
        <begin position="1"/>
        <end position="19"/>
    </location>
</feature>